<dbReference type="PANTHER" id="PTHR37984:SF15">
    <property type="entry name" value="INTEGRASE CATALYTIC DOMAIN-CONTAINING PROTEIN"/>
    <property type="match status" value="1"/>
</dbReference>
<feature type="region of interest" description="Disordered" evidence="1">
    <location>
        <begin position="586"/>
        <end position="639"/>
    </location>
</feature>
<dbReference type="PROSITE" id="PS50994">
    <property type="entry name" value="INTEGRASE"/>
    <property type="match status" value="1"/>
</dbReference>
<comment type="caution">
    <text evidence="3">The sequence shown here is derived from an EMBL/GenBank/DDBJ whole genome shotgun (WGS) entry which is preliminary data.</text>
</comment>
<feature type="domain" description="Integrase catalytic" evidence="2">
    <location>
        <begin position="1"/>
        <end position="105"/>
    </location>
</feature>
<dbReference type="SUPFAM" id="SSF53098">
    <property type="entry name" value="Ribonuclease H-like"/>
    <property type="match status" value="1"/>
</dbReference>
<feature type="region of interest" description="Disordered" evidence="1">
    <location>
        <begin position="256"/>
        <end position="528"/>
    </location>
</feature>
<organism evidence="3 4">
    <name type="scientific">Phytophthora fragariae</name>
    <dbReference type="NCBI Taxonomy" id="53985"/>
    <lineage>
        <taxon>Eukaryota</taxon>
        <taxon>Sar</taxon>
        <taxon>Stramenopiles</taxon>
        <taxon>Oomycota</taxon>
        <taxon>Peronosporomycetes</taxon>
        <taxon>Peronosporales</taxon>
        <taxon>Peronosporaceae</taxon>
        <taxon>Phytophthora</taxon>
    </lineage>
</organism>
<dbReference type="InterPro" id="IPR050951">
    <property type="entry name" value="Retrovirus_Pol_polyprotein"/>
</dbReference>
<dbReference type="EMBL" id="QXGD01005019">
    <property type="protein sequence ID" value="KAE9167772.1"/>
    <property type="molecule type" value="Genomic_DNA"/>
</dbReference>
<dbReference type="Proteomes" id="UP000440367">
    <property type="component" value="Unassembled WGS sequence"/>
</dbReference>
<feature type="compositionally biased region" description="Basic and acidic residues" evidence="1">
    <location>
        <begin position="470"/>
        <end position="501"/>
    </location>
</feature>
<dbReference type="PANTHER" id="PTHR37984">
    <property type="entry name" value="PROTEIN CBG26694"/>
    <property type="match status" value="1"/>
</dbReference>
<reference evidence="3 4" key="1">
    <citation type="submission" date="2018-08" db="EMBL/GenBank/DDBJ databases">
        <title>Genomic investigation of the strawberry pathogen Phytophthora fragariae indicates pathogenicity is determined by transcriptional variation in three key races.</title>
        <authorList>
            <person name="Adams T.M."/>
            <person name="Armitage A.D."/>
            <person name="Sobczyk M.K."/>
            <person name="Bates H.J."/>
            <person name="Dunwell J.M."/>
            <person name="Nellist C.F."/>
            <person name="Harrison R.J."/>
        </authorList>
    </citation>
    <scope>NUCLEOTIDE SEQUENCE [LARGE SCALE GENOMIC DNA]</scope>
    <source>
        <strain evidence="3 4">BC-1</strain>
    </source>
</reference>
<feature type="compositionally biased region" description="Low complexity" evidence="1">
    <location>
        <begin position="372"/>
        <end position="384"/>
    </location>
</feature>
<evidence type="ECO:0000313" key="4">
    <source>
        <dbReference type="Proteomes" id="UP000440367"/>
    </source>
</evidence>
<dbReference type="Gene3D" id="3.30.420.10">
    <property type="entry name" value="Ribonuclease H-like superfamily/Ribonuclease H"/>
    <property type="match status" value="1"/>
</dbReference>
<dbReference type="InterPro" id="IPR036397">
    <property type="entry name" value="RNaseH_sf"/>
</dbReference>
<accession>A0A6A3VKR4</accession>
<feature type="compositionally biased region" description="Basic and acidic residues" evidence="1">
    <location>
        <begin position="286"/>
        <end position="303"/>
    </location>
</feature>
<dbReference type="InterPro" id="IPR001584">
    <property type="entry name" value="Integrase_cat-core"/>
</dbReference>
<dbReference type="GO" id="GO:0003676">
    <property type="term" value="F:nucleic acid binding"/>
    <property type="evidence" value="ECO:0007669"/>
    <property type="project" value="InterPro"/>
</dbReference>
<protein>
    <recommendedName>
        <fullName evidence="2">Integrase catalytic domain-containing protein</fullName>
    </recommendedName>
</protein>
<proteinExistence type="predicted"/>
<evidence type="ECO:0000259" key="2">
    <source>
        <dbReference type="PROSITE" id="PS50994"/>
    </source>
</evidence>
<dbReference type="AlphaFoldDB" id="A0A6A3VKR4"/>
<dbReference type="GO" id="GO:0015074">
    <property type="term" value="P:DNA integration"/>
    <property type="evidence" value="ECO:0007669"/>
    <property type="project" value="InterPro"/>
</dbReference>
<dbReference type="InterPro" id="IPR012337">
    <property type="entry name" value="RNaseH-like_sf"/>
</dbReference>
<sequence>MDKVVLVYGPMREIMMDGAMEFSSKATGELLDLLQVKQSTPVPYRPKLLGLVERFHRTWKDIVSLYVDENQDDWDDFLPCALYAHNSSKHATHGYQPNELMIGRKLRTPAELLRRNRLAHPHRTLDAYHEVLLRDLETANDLAALALQKEQARQAMYYNQRNVRSRSDYRAGQLEWMYRPARGPKITKFGHKLIGPGQVIEQAGYDNYRIKMLESGHELVTHCSFLVPYYYPTNLLEQMAKDIAIDLHEEAVAAGDAEADLEGEGGAGIADEGEGAAGVTPTSREATSERSTDTAAETPRDEAAPQGTERSSPISGAAADDNPPTQQPPSHLGDAAESAEGSSGRGEADDDRSKTIAGVDADTDGQQARQDGANSAAASSGRSSVTDAATRSRSRDPDTGPRQQRRRKRARAEGAEDTVASRTRARIRRTPYPGQSAADGDGTNSVPGRAYAPETALVDGVQEAAAPGEQRSRSAARNEDERDQATRREEEVRTEPTHHAGEEEEPVVYVFAGRGRRGTDSVVSTRPRIPLLQPNEAVVERRQRRYRTKTGRYVLEFEVERVGHRPDEVGKLWINQHDYEQLWREGRMRSSADTTSDSEESNGSGRRSAADEIDAVAAARRDAVAPQPVVDEVRAASSE</sequence>
<gene>
    <name evidence="3" type="ORF">PF002_g30792</name>
</gene>
<evidence type="ECO:0000313" key="3">
    <source>
        <dbReference type="EMBL" id="KAE9167772.1"/>
    </source>
</evidence>
<name>A0A6A3VKR4_9STRA</name>
<evidence type="ECO:0000256" key="1">
    <source>
        <dbReference type="SAM" id="MobiDB-lite"/>
    </source>
</evidence>